<sequence>MNSIPLLRLPFLVIQDVVSIMNPFEFVYGESSVPGGPDIKREDGKKARVILGASMLDMYIH</sequence>
<proteinExistence type="predicted"/>
<accession>G0N6X6</accession>
<dbReference type="Proteomes" id="UP000008068">
    <property type="component" value="Unassembled WGS sequence"/>
</dbReference>
<dbReference type="EMBL" id="GL379845">
    <property type="protein sequence ID" value="EGT53978.1"/>
    <property type="molecule type" value="Genomic_DNA"/>
</dbReference>
<organism evidence="2">
    <name type="scientific">Caenorhabditis brenneri</name>
    <name type="common">Nematode worm</name>
    <dbReference type="NCBI Taxonomy" id="135651"/>
    <lineage>
        <taxon>Eukaryota</taxon>
        <taxon>Metazoa</taxon>
        <taxon>Ecdysozoa</taxon>
        <taxon>Nematoda</taxon>
        <taxon>Chromadorea</taxon>
        <taxon>Rhabditida</taxon>
        <taxon>Rhabditina</taxon>
        <taxon>Rhabditomorpha</taxon>
        <taxon>Rhabditoidea</taxon>
        <taxon>Rhabditidae</taxon>
        <taxon>Peloderinae</taxon>
        <taxon>Caenorhabditis</taxon>
    </lineage>
</organism>
<dbReference type="OrthoDB" id="5842403at2759"/>
<protein>
    <submittedName>
        <fullName evidence="1">Uncharacterized protein</fullName>
    </submittedName>
</protein>
<keyword evidence="2" id="KW-1185">Reference proteome</keyword>
<dbReference type="AlphaFoldDB" id="G0N6X6"/>
<dbReference type="HOGENOM" id="CLU_2924768_0_0_1"/>
<evidence type="ECO:0000313" key="1">
    <source>
        <dbReference type="EMBL" id="EGT53978.1"/>
    </source>
</evidence>
<dbReference type="InParanoid" id="G0N6X6"/>
<reference evidence="2" key="1">
    <citation type="submission" date="2011-07" db="EMBL/GenBank/DDBJ databases">
        <authorList>
            <consortium name="Caenorhabditis brenneri Sequencing and Analysis Consortium"/>
            <person name="Wilson R.K."/>
        </authorList>
    </citation>
    <scope>NUCLEOTIDE SEQUENCE [LARGE SCALE GENOMIC DNA]</scope>
    <source>
        <strain evidence="2">PB2801</strain>
    </source>
</reference>
<evidence type="ECO:0000313" key="2">
    <source>
        <dbReference type="Proteomes" id="UP000008068"/>
    </source>
</evidence>
<name>G0N6X6_CAEBE</name>
<gene>
    <name evidence="1" type="ORF">CAEBREN_02831</name>
</gene>